<dbReference type="EMBL" id="CP001841">
    <property type="protein sequence ID" value="AEF83513.1"/>
    <property type="molecule type" value="Genomic_DNA"/>
</dbReference>
<dbReference type="KEGG" id="taz:TREAZ_1667"/>
<proteinExistence type="predicted"/>
<reference evidence="1 2" key="2">
    <citation type="journal article" date="2011" name="ISME J.">
        <title>RNA-seq reveals cooperative metabolic interactions between two termite-gut spirochete species in co-culture.</title>
        <authorList>
            <person name="Rosenthal A.Z."/>
            <person name="Matson E.G."/>
            <person name="Eldar A."/>
            <person name="Leadbetter J.R."/>
        </authorList>
    </citation>
    <scope>NUCLEOTIDE SEQUENCE [LARGE SCALE GENOMIC DNA]</scope>
    <source>
        <strain evidence="2">ATCC BAA-888 / DSM 13862 / ZAS-9</strain>
    </source>
</reference>
<keyword evidence="2" id="KW-1185">Reference proteome</keyword>
<evidence type="ECO:0000313" key="1">
    <source>
        <dbReference type="EMBL" id="AEF83513.1"/>
    </source>
</evidence>
<name>F5YD90_LEAAZ</name>
<protein>
    <submittedName>
        <fullName evidence="1">Uncharacterized protein</fullName>
    </submittedName>
</protein>
<dbReference type="AlphaFoldDB" id="F5YD90"/>
<accession>F5YD90</accession>
<dbReference type="STRING" id="545695.TREAZ_1667"/>
<sequence length="48" mass="5742">MAEHFDLKFLSVSFAIKFLSVSLEEIYYFVYLLWLFSGVPMTFLDRVQ</sequence>
<organism evidence="1 2">
    <name type="scientific">Leadbettera azotonutricia (strain ATCC BAA-888 / DSM 13862 / ZAS-9)</name>
    <name type="common">Treponema azotonutricium</name>
    <dbReference type="NCBI Taxonomy" id="545695"/>
    <lineage>
        <taxon>Bacteria</taxon>
        <taxon>Pseudomonadati</taxon>
        <taxon>Spirochaetota</taxon>
        <taxon>Spirochaetia</taxon>
        <taxon>Spirochaetales</taxon>
        <taxon>Breznakiellaceae</taxon>
        <taxon>Leadbettera</taxon>
    </lineage>
</organism>
<evidence type="ECO:0000313" key="2">
    <source>
        <dbReference type="Proteomes" id="UP000009222"/>
    </source>
</evidence>
<dbReference type="Proteomes" id="UP000009222">
    <property type="component" value="Chromosome"/>
</dbReference>
<dbReference type="HOGENOM" id="CLU_3158983_0_0_12"/>
<reference evidence="2" key="1">
    <citation type="submission" date="2009-12" db="EMBL/GenBank/DDBJ databases">
        <title>Complete sequence of Treponema azotonutricium strain ZAS-9.</title>
        <authorList>
            <person name="Tetu S.G."/>
            <person name="Matson E."/>
            <person name="Ren Q."/>
            <person name="Seshadri R."/>
            <person name="Elbourne L."/>
            <person name="Hassan K.A."/>
            <person name="Durkin A."/>
            <person name="Radune D."/>
            <person name="Mohamoud Y."/>
            <person name="Shay R."/>
            <person name="Jin S."/>
            <person name="Zhang X."/>
            <person name="Lucey K."/>
            <person name="Ballor N.R."/>
            <person name="Ottesen E."/>
            <person name="Rosenthal R."/>
            <person name="Allen A."/>
            <person name="Leadbetter J.R."/>
            <person name="Paulsen I.T."/>
        </authorList>
    </citation>
    <scope>NUCLEOTIDE SEQUENCE [LARGE SCALE GENOMIC DNA]</scope>
    <source>
        <strain evidence="2">ATCC BAA-888 / DSM 13862 / ZAS-9</strain>
    </source>
</reference>
<dbReference type="InParanoid" id="F5YD90"/>
<gene>
    <name evidence="1" type="ordered locus">TREAZ_1667</name>
</gene>